<proteinExistence type="predicted"/>
<keyword evidence="2" id="KW-1185">Reference proteome</keyword>
<gene>
    <name evidence="1" type="ORF">V2H41_04270</name>
</gene>
<organism evidence="1 2">
    <name type="scientific">Niabella digestorum</name>
    <dbReference type="NCBI Taxonomy" id="3117701"/>
    <lineage>
        <taxon>Bacteria</taxon>
        <taxon>Pseudomonadati</taxon>
        <taxon>Bacteroidota</taxon>
        <taxon>Chitinophagia</taxon>
        <taxon>Chitinophagales</taxon>
        <taxon>Chitinophagaceae</taxon>
        <taxon>Niabella</taxon>
    </lineage>
</organism>
<reference evidence="1 2" key="1">
    <citation type="submission" date="2024-01" db="EMBL/GenBank/DDBJ databases">
        <title>Niabella digestum sp. nov., isolated from waste digestion system.</title>
        <authorList>
            <person name="Zhang L."/>
        </authorList>
    </citation>
    <scope>NUCLEOTIDE SEQUENCE [LARGE SCALE GENOMIC DNA]</scope>
    <source>
        <strain evidence="1 2">A18</strain>
    </source>
</reference>
<evidence type="ECO:0000313" key="2">
    <source>
        <dbReference type="Proteomes" id="UP001357452"/>
    </source>
</evidence>
<sequence>MQWKAITTNLGQTAYSLWNNGRKLLTLAYKSQTDWVHVEAEDGERRYFKYRKKGLLKHKVVLENEYGTDLGELKREGDRQYIIIDDKRYYLNFLNNKEVAIVEENTEKPLAVCSLDVEASTPKAKDGLLMVLCYYLLGHPQKHEEFTLA</sequence>
<dbReference type="EMBL" id="JAZGLY010000002">
    <property type="protein sequence ID" value="MEE6186482.1"/>
    <property type="molecule type" value="Genomic_DNA"/>
</dbReference>
<name>A0ABU7RFA8_9BACT</name>
<dbReference type="Proteomes" id="UP001357452">
    <property type="component" value="Unassembled WGS sequence"/>
</dbReference>
<protein>
    <submittedName>
        <fullName evidence="1">Uncharacterized protein</fullName>
    </submittedName>
</protein>
<accession>A0ABU7RFA8</accession>
<comment type="caution">
    <text evidence="1">The sequence shown here is derived from an EMBL/GenBank/DDBJ whole genome shotgun (WGS) entry which is preliminary data.</text>
</comment>
<dbReference type="RefSeq" id="WP_330973891.1">
    <property type="nucleotide sequence ID" value="NZ_JAZGLY010000002.1"/>
</dbReference>
<evidence type="ECO:0000313" key="1">
    <source>
        <dbReference type="EMBL" id="MEE6186482.1"/>
    </source>
</evidence>